<dbReference type="OrthoDB" id="10063592at2759"/>
<dbReference type="InterPro" id="IPR019748">
    <property type="entry name" value="FERM_central"/>
</dbReference>
<dbReference type="InterPro" id="IPR047176">
    <property type="entry name" value="FRMD4A/B"/>
</dbReference>
<evidence type="ECO:0000259" key="2">
    <source>
        <dbReference type="Pfam" id="PF09379"/>
    </source>
</evidence>
<dbReference type="PANTHER" id="PTHR46079:SF2">
    <property type="entry name" value="FERM DOMAIN-CONTAINING PROTEIN"/>
    <property type="match status" value="1"/>
</dbReference>
<dbReference type="InterPro" id="IPR035963">
    <property type="entry name" value="FERM_2"/>
</dbReference>
<dbReference type="EMBL" id="KI669177">
    <property type="protein sequence ID" value="ETN68960.1"/>
    <property type="molecule type" value="Genomic_DNA"/>
</dbReference>
<protein>
    <recommendedName>
        <fullName evidence="5">FERM protein</fullName>
    </recommendedName>
</protein>
<dbReference type="Pfam" id="PF09379">
    <property type="entry name" value="FERM_N"/>
    <property type="match status" value="1"/>
</dbReference>
<dbReference type="InterPro" id="IPR014352">
    <property type="entry name" value="FERM/acyl-CoA-bd_prot_sf"/>
</dbReference>
<evidence type="ECO:0000313" key="3">
    <source>
        <dbReference type="EMBL" id="ETN68960.1"/>
    </source>
</evidence>
<evidence type="ECO:0000259" key="1">
    <source>
        <dbReference type="Pfam" id="PF00373"/>
    </source>
</evidence>
<dbReference type="AlphaFoldDB" id="W2SH80"/>
<feature type="domain" description="FERM central" evidence="1">
    <location>
        <begin position="64"/>
        <end position="160"/>
    </location>
</feature>
<evidence type="ECO:0000313" key="4">
    <source>
        <dbReference type="Proteomes" id="UP000053676"/>
    </source>
</evidence>
<dbReference type="SUPFAM" id="SSF47031">
    <property type="entry name" value="Second domain of FERM"/>
    <property type="match status" value="1"/>
</dbReference>
<organism evidence="3 4">
    <name type="scientific">Necator americanus</name>
    <name type="common">Human hookworm</name>
    <dbReference type="NCBI Taxonomy" id="51031"/>
    <lineage>
        <taxon>Eukaryota</taxon>
        <taxon>Metazoa</taxon>
        <taxon>Ecdysozoa</taxon>
        <taxon>Nematoda</taxon>
        <taxon>Chromadorea</taxon>
        <taxon>Rhabditida</taxon>
        <taxon>Rhabditina</taxon>
        <taxon>Rhabditomorpha</taxon>
        <taxon>Strongyloidea</taxon>
        <taxon>Ancylostomatidae</taxon>
        <taxon>Bunostominae</taxon>
        <taxon>Necator</taxon>
    </lineage>
</organism>
<dbReference type="GO" id="GO:0090162">
    <property type="term" value="P:establishment of epithelial cell polarity"/>
    <property type="evidence" value="ECO:0007669"/>
    <property type="project" value="InterPro"/>
</dbReference>
<dbReference type="CDD" id="cd14473">
    <property type="entry name" value="FERM_B-lobe"/>
    <property type="match status" value="1"/>
</dbReference>
<dbReference type="KEGG" id="nai:NECAME_05416"/>
<dbReference type="PANTHER" id="PTHR46079">
    <property type="entry name" value="FERM DOMAIN-CONTAINING PROTEIN 4"/>
    <property type="match status" value="1"/>
</dbReference>
<gene>
    <name evidence="3" type="ORF">NECAME_05416</name>
</gene>
<dbReference type="InterPro" id="IPR018979">
    <property type="entry name" value="FERM_N"/>
</dbReference>
<evidence type="ECO:0008006" key="5">
    <source>
        <dbReference type="Google" id="ProtNLM"/>
    </source>
</evidence>
<name>W2SH80_NECAM</name>
<dbReference type="Pfam" id="PF00373">
    <property type="entry name" value="FERM_M"/>
    <property type="match status" value="1"/>
</dbReference>
<dbReference type="OMA" id="MHEGRSA"/>
<reference evidence="4" key="1">
    <citation type="journal article" date="2014" name="Nat. Genet.">
        <title>Genome of the human hookworm Necator americanus.</title>
        <authorList>
            <person name="Tang Y.T."/>
            <person name="Gao X."/>
            <person name="Rosa B.A."/>
            <person name="Abubucker S."/>
            <person name="Hallsworth-Pepin K."/>
            <person name="Martin J."/>
            <person name="Tyagi R."/>
            <person name="Heizer E."/>
            <person name="Zhang X."/>
            <person name="Bhonagiri-Palsikar V."/>
            <person name="Minx P."/>
            <person name="Warren W.C."/>
            <person name="Wang Q."/>
            <person name="Zhan B."/>
            <person name="Hotez P.J."/>
            <person name="Sternberg P.W."/>
            <person name="Dougall A."/>
            <person name="Gaze S.T."/>
            <person name="Mulvenna J."/>
            <person name="Sotillo J."/>
            <person name="Ranganathan S."/>
            <person name="Rabelo E.M."/>
            <person name="Wilson R.K."/>
            <person name="Felgner P.L."/>
            <person name="Bethony J."/>
            <person name="Hawdon J.M."/>
            <person name="Gasser R.B."/>
            <person name="Loukas A."/>
            <person name="Mitreva M."/>
        </authorList>
    </citation>
    <scope>NUCLEOTIDE SEQUENCE [LARGE SCALE GENOMIC DNA]</scope>
</reference>
<sequence>MHEGRSATVRLLDGECLEISVIARLSVNDVLTLAAHHCRLQQSDARYFGLAFVDNKFFVDSIVSLENPAVIEAFFLEAHQQFVKGQLDLSNIDYVRVGGLLLQIYRGDWSDDPSVLNDMDSLVPYHSRLLRQYGLNKTSFEKQVLMEYARLRGIQRGSAIVS</sequence>
<accession>W2SH80</accession>
<dbReference type="Gene3D" id="1.20.80.10">
    <property type="match status" value="1"/>
</dbReference>
<dbReference type="Proteomes" id="UP000053676">
    <property type="component" value="Unassembled WGS sequence"/>
</dbReference>
<keyword evidence="4" id="KW-1185">Reference proteome</keyword>
<proteinExistence type="predicted"/>
<dbReference type="STRING" id="51031.W2SH80"/>
<feature type="domain" description="FERM N-terminal" evidence="2">
    <location>
        <begin position="9"/>
        <end position="60"/>
    </location>
</feature>